<dbReference type="Proteomes" id="UP000664940">
    <property type="component" value="Unassembled WGS sequence"/>
</dbReference>
<sequence>MAGPDGDSAVHGSPGCLPHLKSTSHVQEPQPPILTAGPCGHPCCCWFNRPAHPQVSPSCPPPLWPVVPPRLLTSGLRSSAWRLSRVPSAPSPVSFFHLPQVLAKASEPPEWPHKPTPFVARERAHSLVCPSVSPPVKRGLG</sequence>
<gene>
    <name evidence="2" type="ORF">HJG60_008083</name>
</gene>
<name>A0A834BK65_9CHIR</name>
<organism evidence="2 3">
    <name type="scientific">Phyllostomus discolor</name>
    <name type="common">pale spear-nosed bat</name>
    <dbReference type="NCBI Taxonomy" id="89673"/>
    <lineage>
        <taxon>Eukaryota</taxon>
        <taxon>Metazoa</taxon>
        <taxon>Chordata</taxon>
        <taxon>Craniata</taxon>
        <taxon>Vertebrata</taxon>
        <taxon>Euteleostomi</taxon>
        <taxon>Mammalia</taxon>
        <taxon>Eutheria</taxon>
        <taxon>Laurasiatheria</taxon>
        <taxon>Chiroptera</taxon>
        <taxon>Yangochiroptera</taxon>
        <taxon>Phyllostomidae</taxon>
        <taxon>Phyllostominae</taxon>
        <taxon>Phyllostomus</taxon>
    </lineage>
</organism>
<accession>A0A834BK65</accession>
<reference evidence="2 3" key="1">
    <citation type="journal article" date="2020" name="Nature">
        <title>Six reference-quality genomes reveal evolution of bat adaptations.</title>
        <authorList>
            <person name="Jebb D."/>
            <person name="Huang Z."/>
            <person name="Pippel M."/>
            <person name="Hughes G.M."/>
            <person name="Lavrichenko K."/>
            <person name="Devanna P."/>
            <person name="Winkler S."/>
            <person name="Jermiin L.S."/>
            <person name="Skirmuntt E.C."/>
            <person name="Katzourakis A."/>
            <person name="Burkitt-Gray L."/>
            <person name="Ray D.A."/>
            <person name="Sullivan K.A.M."/>
            <person name="Roscito J.G."/>
            <person name="Kirilenko B.M."/>
            <person name="Davalos L.M."/>
            <person name="Corthals A.P."/>
            <person name="Power M.L."/>
            <person name="Jones G."/>
            <person name="Ransome R.D."/>
            <person name="Dechmann D.K.N."/>
            <person name="Locatelli A.G."/>
            <person name="Puechmaille S.J."/>
            <person name="Fedrigo O."/>
            <person name="Jarvis E.D."/>
            <person name="Hiller M."/>
            <person name="Vernes S.C."/>
            <person name="Myers E.W."/>
            <person name="Teeling E.C."/>
        </authorList>
    </citation>
    <scope>NUCLEOTIDE SEQUENCE [LARGE SCALE GENOMIC DNA]</scope>
    <source>
        <strain evidence="2">Bat1K_MPI-CBG_1</strain>
    </source>
</reference>
<dbReference type="EMBL" id="JABVXQ010000001">
    <property type="protein sequence ID" value="KAF6131213.1"/>
    <property type="molecule type" value="Genomic_DNA"/>
</dbReference>
<protein>
    <submittedName>
        <fullName evidence="2">Uncharacterized protein</fullName>
    </submittedName>
</protein>
<evidence type="ECO:0000313" key="2">
    <source>
        <dbReference type="EMBL" id="KAF6131213.1"/>
    </source>
</evidence>
<comment type="caution">
    <text evidence="2">The sequence shown here is derived from an EMBL/GenBank/DDBJ whole genome shotgun (WGS) entry which is preliminary data.</text>
</comment>
<dbReference type="AlphaFoldDB" id="A0A834BK65"/>
<evidence type="ECO:0000256" key="1">
    <source>
        <dbReference type="SAM" id="MobiDB-lite"/>
    </source>
</evidence>
<evidence type="ECO:0000313" key="3">
    <source>
        <dbReference type="Proteomes" id="UP000664940"/>
    </source>
</evidence>
<proteinExistence type="predicted"/>
<feature type="region of interest" description="Disordered" evidence="1">
    <location>
        <begin position="1"/>
        <end position="29"/>
    </location>
</feature>